<evidence type="ECO:0000313" key="5">
    <source>
        <dbReference type="Proteomes" id="UP000753802"/>
    </source>
</evidence>
<keyword evidence="2" id="KW-0560">Oxidoreductase</keyword>
<dbReference type="InterPro" id="IPR002347">
    <property type="entry name" value="SDR_fam"/>
</dbReference>
<dbReference type="PRINTS" id="PR00080">
    <property type="entry name" value="SDRFAMILY"/>
</dbReference>
<dbReference type="CDD" id="cd05233">
    <property type="entry name" value="SDR_c"/>
    <property type="match status" value="1"/>
</dbReference>
<protein>
    <submittedName>
        <fullName evidence="4">SDR family oxidoreductase</fullName>
    </submittedName>
</protein>
<evidence type="ECO:0000313" key="4">
    <source>
        <dbReference type="EMBL" id="NCI49526.1"/>
    </source>
</evidence>
<evidence type="ECO:0000256" key="2">
    <source>
        <dbReference type="ARBA" id="ARBA00023002"/>
    </source>
</evidence>
<dbReference type="PANTHER" id="PTHR44196:SF2">
    <property type="entry name" value="SHORT-CHAIN DEHYDROGENASE-RELATED"/>
    <property type="match status" value="1"/>
</dbReference>
<name>A0ABW9ZR01_9BACT</name>
<dbReference type="Gene3D" id="3.40.50.720">
    <property type="entry name" value="NAD(P)-binding Rossmann-like Domain"/>
    <property type="match status" value="1"/>
</dbReference>
<comment type="similarity">
    <text evidence="1 3">Belongs to the short-chain dehydrogenases/reductases (SDR) family.</text>
</comment>
<reference evidence="4 5" key="1">
    <citation type="submission" date="2020-01" db="EMBL/GenBank/DDBJ databases">
        <title>Genome analysis.</title>
        <authorList>
            <person name="Wu S."/>
            <person name="Wang G."/>
        </authorList>
    </citation>
    <scope>NUCLEOTIDE SEQUENCE [LARGE SCALE GENOMIC DNA]</scope>
    <source>
        <strain evidence="4 5">SYL130</strain>
    </source>
</reference>
<evidence type="ECO:0000256" key="1">
    <source>
        <dbReference type="ARBA" id="ARBA00006484"/>
    </source>
</evidence>
<dbReference type="InterPro" id="IPR036291">
    <property type="entry name" value="NAD(P)-bd_dom_sf"/>
</dbReference>
<gene>
    <name evidence="4" type="ORF">GWC95_06300</name>
</gene>
<dbReference type="PRINTS" id="PR00081">
    <property type="entry name" value="GDHRDH"/>
</dbReference>
<dbReference type="EMBL" id="JAACJS010000011">
    <property type="protein sequence ID" value="NCI49526.1"/>
    <property type="molecule type" value="Genomic_DNA"/>
</dbReference>
<dbReference type="Proteomes" id="UP000753802">
    <property type="component" value="Unassembled WGS sequence"/>
</dbReference>
<comment type="caution">
    <text evidence="4">The sequence shown here is derived from an EMBL/GenBank/DDBJ whole genome shotgun (WGS) entry which is preliminary data.</text>
</comment>
<organism evidence="4 5">
    <name type="scientific">Sediminibacterium roseum</name>
    <dbReference type="NCBI Taxonomy" id="1978412"/>
    <lineage>
        <taxon>Bacteria</taxon>
        <taxon>Pseudomonadati</taxon>
        <taxon>Bacteroidota</taxon>
        <taxon>Chitinophagia</taxon>
        <taxon>Chitinophagales</taxon>
        <taxon>Chitinophagaceae</taxon>
        <taxon>Sediminibacterium</taxon>
    </lineage>
</organism>
<accession>A0ABW9ZR01</accession>
<dbReference type="PANTHER" id="PTHR44196">
    <property type="entry name" value="DEHYDROGENASE/REDUCTASE SDR FAMILY MEMBER 7B"/>
    <property type="match status" value="1"/>
</dbReference>
<proteinExistence type="inferred from homology"/>
<keyword evidence="5" id="KW-1185">Reference proteome</keyword>
<dbReference type="RefSeq" id="WP_161817840.1">
    <property type="nucleotide sequence ID" value="NZ_JAACJS010000011.1"/>
</dbReference>
<evidence type="ECO:0000256" key="3">
    <source>
        <dbReference type="RuleBase" id="RU000363"/>
    </source>
</evidence>
<dbReference type="SUPFAM" id="SSF51735">
    <property type="entry name" value="NAD(P)-binding Rossmann-fold domains"/>
    <property type="match status" value="1"/>
</dbReference>
<sequence length="268" mass="28846">MESTKKYALITGATSGIGYELAKLFAGDGYNLVIVARTQDDLDRVAEELGGTGIEVITLAKDLFIPESASQIHGLISARGIKIDVLVNDAGQGVYGEFVNNELSRELDIIQLNISSLVSLTKFFLKEMVQRGDGKILNVSSIASKAPGPWQAVYHGTKAFVQSFTEAIRAEVKDKGVVVTALLPGVTDTDFFNKADMTESKVAQDEQKMADPADVAKDGYKALMNGDDMVVSGLKNKLMVAMGAITPDSIQAKQMQKMQEPVGHEDAK</sequence>
<dbReference type="Pfam" id="PF00106">
    <property type="entry name" value="adh_short"/>
    <property type="match status" value="1"/>
</dbReference>
<dbReference type="PIRSF" id="PIRSF000126">
    <property type="entry name" value="11-beta-HSD1"/>
    <property type="match status" value="1"/>
</dbReference>